<dbReference type="RefSeq" id="WP_091409223.1">
    <property type="nucleotide sequence ID" value="NZ_FOAB01000004.1"/>
</dbReference>
<protein>
    <submittedName>
        <fullName evidence="2">WD40-like Beta Propeller Repeat</fullName>
    </submittedName>
</protein>
<dbReference type="EMBL" id="FOAB01000004">
    <property type="protein sequence ID" value="SEL50610.1"/>
    <property type="molecule type" value="Genomic_DNA"/>
</dbReference>
<dbReference type="InterPro" id="IPR011659">
    <property type="entry name" value="WD40"/>
</dbReference>
<keyword evidence="3" id="KW-1185">Reference proteome</keyword>
<sequence length="289" mass="32794">MKNTYFILTLVFALFLNACNTKKQKVNDPDFPRLEDPFFGQKPPGLIPEIFAPRIISAENSEQAAIFSPDLNEVYFRKYDEGLENDALVALQYKDNLWTETFVVPRGEISPDGQILYIGNEYREQTPSGWSEVKSLSAPFDSIPIMRLTASSKGTYYFDDVSSIGDKPPIVYIRYSRLIDGIREKPRTLGIHAGTNLKFHPFIAPDESYLIFDSKLEKGNADIYISFRQKDGSWGAAIKLGNRINTELSDVYGSVTSDGKYFFFTRTLSNGKKNIMWVDAGFIETLRPK</sequence>
<dbReference type="Pfam" id="PF07676">
    <property type="entry name" value="PD40"/>
    <property type="match status" value="1"/>
</dbReference>
<dbReference type="Proteomes" id="UP000198521">
    <property type="component" value="Unassembled WGS sequence"/>
</dbReference>
<evidence type="ECO:0000256" key="1">
    <source>
        <dbReference type="SAM" id="SignalP"/>
    </source>
</evidence>
<evidence type="ECO:0000313" key="3">
    <source>
        <dbReference type="Proteomes" id="UP000198521"/>
    </source>
</evidence>
<gene>
    <name evidence="2" type="ORF">SAMN04487910_2662</name>
</gene>
<dbReference type="SUPFAM" id="SSF82171">
    <property type="entry name" value="DPP6 N-terminal domain-like"/>
    <property type="match status" value="1"/>
</dbReference>
<accession>A0A1H7QRI6</accession>
<name>A0A1H7QRI6_AQUAM</name>
<dbReference type="OrthoDB" id="9809364at2"/>
<dbReference type="STRING" id="1038014.SAMN04487910_2662"/>
<dbReference type="AlphaFoldDB" id="A0A1H7QRI6"/>
<keyword evidence="1" id="KW-0732">Signal</keyword>
<organism evidence="2 3">
    <name type="scientific">Aquimarina amphilecti</name>
    <dbReference type="NCBI Taxonomy" id="1038014"/>
    <lineage>
        <taxon>Bacteria</taxon>
        <taxon>Pseudomonadati</taxon>
        <taxon>Bacteroidota</taxon>
        <taxon>Flavobacteriia</taxon>
        <taxon>Flavobacteriales</taxon>
        <taxon>Flavobacteriaceae</taxon>
        <taxon>Aquimarina</taxon>
    </lineage>
</organism>
<feature type="signal peptide" evidence="1">
    <location>
        <begin position="1"/>
        <end position="18"/>
    </location>
</feature>
<reference evidence="2 3" key="1">
    <citation type="submission" date="2016-10" db="EMBL/GenBank/DDBJ databases">
        <authorList>
            <person name="de Groot N.N."/>
        </authorList>
    </citation>
    <scope>NUCLEOTIDE SEQUENCE [LARGE SCALE GENOMIC DNA]</scope>
    <source>
        <strain evidence="2 3">DSM 25232</strain>
    </source>
</reference>
<proteinExistence type="predicted"/>
<evidence type="ECO:0000313" key="2">
    <source>
        <dbReference type="EMBL" id="SEL50610.1"/>
    </source>
</evidence>
<feature type="chain" id="PRO_5011788965" evidence="1">
    <location>
        <begin position="19"/>
        <end position="289"/>
    </location>
</feature>